<dbReference type="AlphaFoldDB" id="A0AAV7ICS3"/>
<keyword evidence="6" id="KW-1185">Reference proteome</keyword>
<feature type="transmembrane region" description="Helical" evidence="3">
    <location>
        <begin position="12"/>
        <end position="38"/>
    </location>
</feature>
<sequence length="598" mass="66439">MEGMLPPDGGWGWMVALAFALNNIVMVPLITGMSLVFIDVFASLELPPTSVSIIMSTNMSFGMAMGLLHGPLLRKFGYRKVAITGALMFFIGILLTAFSYRFIHFLIAYGLMTSMGVGLSMAAFSLALNTYFLEKRGRAMGLAMTITGFGPILMPQLISLLLYIYSAQGTIIILGGITMHTLVAALLLQPVKWHAKRPVTEPKDNEDKQDDKKLIIESKTKNMSLETVKLDVSSNNFELKRTLSISNLNIDDKDSQKEIVETEILTVNSRRRSIYHSQSAYDIIEAGKDKSLINEHAHKWWTSGKSVNSIHLGSCPMIFDDTMIYGTVSIDNVDKNEDNIKLNRKELKKIDEESGLKDKQDESKSEQSGKSEVGGCCARLTRVLRRIVNVLDLRLLCDPIYVNLMLGLSIAAFAEINFSILMPFILDEIQFTKIQIAAVMSTMGFVDLMMRGVSPFIAEWLRQTPRKMYLVSLLMLILSRSIVTVFSDFTSMIIMAVGIGFAKGSRSVFMSLVVPSYVPIERLAHATGIQIFVNGVIIGALSPVLGIIREAKGNYVPCIFLINLMSAVTIVMWSTEMIISSRRKNGKSKEYKAVTNTH</sequence>
<proteinExistence type="predicted"/>
<evidence type="ECO:0000256" key="3">
    <source>
        <dbReference type="SAM" id="Phobius"/>
    </source>
</evidence>
<reference evidence="5 6" key="1">
    <citation type="journal article" date="2021" name="J. Hered.">
        <title>A chromosome-level genome assembly of the parasitoid wasp, Cotesia glomerata (Hymenoptera: Braconidae).</title>
        <authorList>
            <person name="Pinto B.J."/>
            <person name="Weis J.J."/>
            <person name="Gamble T."/>
            <person name="Ode P.J."/>
            <person name="Paul R."/>
            <person name="Zaspel J.M."/>
        </authorList>
    </citation>
    <scope>NUCLEOTIDE SEQUENCE [LARGE SCALE GENOMIC DNA]</scope>
    <source>
        <strain evidence="5">CgM1</strain>
    </source>
</reference>
<organism evidence="5 6">
    <name type="scientific">Cotesia glomerata</name>
    <name type="common">Lepidopteran parasitic wasp</name>
    <name type="synonym">Apanteles glomeratus</name>
    <dbReference type="NCBI Taxonomy" id="32391"/>
    <lineage>
        <taxon>Eukaryota</taxon>
        <taxon>Metazoa</taxon>
        <taxon>Ecdysozoa</taxon>
        <taxon>Arthropoda</taxon>
        <taxon>Hexapoda</taxon>
        <taxon>Insecta</taxon>
        <taxon>Pterygota</taxon>
        <taxon>Neoptera</taxon>
        <taxon>Endopterygota</taxon>
        <taxon>Hymenoptera</taxon>
        <taxon>Apocrita</taxon>
        <taxon>Ichneumonoidea</taxon>
        <taxon>Braconidae</taxon>
        <taxon>Microgastrinae</taxon>
        <taxon>Cotesia</taxon>
    </lineage>
</organism>
<dbReference type="InterPro" id="IPR050327">
    <property type="entry name" value="Proton-linked_MCT"/>
</dbReference>
<feature type="transmembrane region" description="Helical" evidence="3">
    <location>
        <begin position="526"/>
        <end position="548"/>
    </location>
</feature>
<feature type="transmembrane region" description="Helical" evidence="3">
    <location>
        <begin position="554"/>
        <end position="574"/>
    </location>
</feature>
<feature type="transmembrane region" description="Helical" evidence="3">
    <location>
        <begin position="81"/>
        <end position="100"/>
    </location>
</feature>
<dbReference type="GO" id="GO:0008028">
    <property type="term" value="F:monocarboxylic acid transmembrane transporter activity"/>
    <property type="evidence" value="ECO:0007669"/>
    <property type="project" value="TreeGrafter"/>
</dbReference>
<evidence type="ECO:0000259" key="4">
    <source>
        <dbReference type="PROSITE" id="PS50850"/>
    </source>
</evidence>
<comment type="caution">
    <text evidence="5">The sequence shown here is derived from an EMBL/GenBank/DDBJ whole genome shotgun (WGS) entry which is preliminary data.</text>
</comment>
<feature type="transmembrane region" description="Helical" evidence="3">
    <location>
        <begin position="431"/>
        <end position="448"/>
    </location>
</feature>
<feature type="transmembrane region" description="Helical" evidence="3">
    <location>
        <begin position="400"/>
        <end position="425"/>
    </location>
</feature>
<feature type="transmembrane region" description="Helical" evidence="3">
    <location>
        <begin position="171"/>
        <end position="188"/>
    </location>
</feature>
<protein>
    <recommendedName>
        <fullName evidence="4">Major facilitator superfamily (MFS) profile domain-containing protein</fullName>
    </recommendedName>
</protein>
<keyword evidence="3" id="KW-0812">Transmembrane</keyword>
<dbReference type="Pfam" id="PF07690">
    <property type="entry name" value="MFS_1"/>
    <property type="match status" value="2"/>
</dbReference>
<keyword evidence="3" id="KW-1133">Transmembrane helix</keyword>
<dbReference type="PANTHER" id="PTHR11360:SF237">
    <property type="entry name" value="MONOCARBOXYLATE TRANSPORTER 12-B-LIKE PROTEIN"/>
    <property type="match status" value="1"/>
</dbReference>
<dbReference type="EMBL" id="JAHXZJ010000747">
    <property type="protein sequence ID" value="KAH0557788.1"/>
    <property type="molecule type" value="Genomic_DNA"/>
</dbReference>
<feature type="transmembrane region" description="Helical" evidence="3">
    <location>
        <begin position="106"/>
        <end position="128"/>
    </location>
</feature>
<feature type="compositionally biased region" description="Basic and acidic residues" evidence="2">
    <location>
        <begin position="353"/>
        <end position="369"/>
    </location>
</feature>
<feature type="region of interest" description="Disordered" evidence="2">
    <location>
        <begin position="353"/>
        <end position="372"/>
    </location>
</feature>
<evidence type="ECO:0000313" key="5">
    <source>
        <dbReference type="EMBL" id="KAH0557788.1"/>
    </source>
</evidence>
<evidence type="ECO:0000256" key="1">
    <source>
        <dbReference type="ARBA" id="ARBA00004141"/>
    </source>
</evidence>
<keyword evidence="3" id="KW-0472">Membrane</keyword>
<feature type="transmembrane region" description="Helical" evidence="3">
    <location>
        <begin position="140"/>
        <end position="165"/>
    </location>
</feature>
<gene>
    <name evidence="5" type="ORF">KQX54_011721</name>
</gene>
<evidence type="ECO:0000256" key="2">
    <source>
        <dbReference type="SAM" id="MobiDB-lite"/>
    </source>
</evidence>
<dbReference type="SUPFAM" id="SSF103473">
    <property type="entry name" value="MFS general substrate transporter"/>
    <property type="match status" value="1"/>
</dbReference>
<dbReference type="InterPro" id="IPR036259">
    <property type="entry name" value="MFS_trans_sf"/>
</dbReference>
<evidence type="ECO:0000313" key="6">
    <source>
        <dbReference type="Proteomes" id="UP000826195"/>
    </source>
</evidence>
<dbReference type="InterPro" id="IPR011701">
    <property type="entry name" value="MFS"/>
</dbReference>
<dbReference type="Gene3D" id="1.20.1250.20">
    <property type="entry name" value="MFS general substrate transporter like domains"/>
    <property type="match status" value="2"/>
</dbReference>
<comment type="subcellular location">
    <subcellularLocation>
        <location evidence="1">Membrane</location>
        <topology evidence="1">Multi-pass membrane protein</topology>
    </subcellularLocation>
</comment>
<accession>A0AAV7ICS3</accession>
<dbReference type="GO" id="GO:0016020">
    <property type="term" value="C:membrane"/>
    <property type="evidence" value="ECO:0007669"/>
    <property type="project" value="UniProtKB-SubCell"/>
</dbReference>
<dbReference type="PANTHER" id="PTHR11360">
    <property type="entry name" value="MONOCARBOXYLATE TRANSPORTER"/>
    <property type="match status" value="1"/>
</dbReference>
<dbReference type="InterPro" id="IPR020846">
    <property type="entry name" value="MFS_dom"/>
</dbReference>
<dbReference type="Proteomes" id="UP000826195">
    <property type="component" value="Unassembled WGS sequence"/>
</dbReference>
<feature type="domain" description="Major facilitator superfamily (MFS) profile" evidence="4">
    <location>
        <begin position="1"/>
        <end position="193"/>
    </location>
</feature>
<name>A0AAV7ICS3_COTGL</name>
<dbReference type="PROSITE" id="PS50850">
    <property type="entry name" value="MFS"/>
    <property type="match status" value="1"/>
</dbReference>
<feature type="transmembrane region" description="Helical" evidence="3">
    <location>
        <begin position="50"/>
        <end position="69"/>
    </location>
</feature>